<protein>
    <submittedName>
        <fullName evidence="1">Uncharacterized protein</fullName>
    </submittedName>
</protein>
<reference evidence="1 2" key="1">
    <citation type="journal article" date="2013" name="Genome Announc.">
        <title>Genome Sequence of Sporolactobacillus laevolacticus DSM442, an Efficient Polymer-Grade D-Lactate Producer from Agricultural Waste Cottonseed as a Nitrogen Source.</title>
        <authorList>
            <person name="Wang H."/>
            <person name="Wang L."/>
            <person name="Ju J."/>
            <person name="Yu B."/>
            <person name="Ma Y."/>
        </authorList>
    </citation>
    <scope>NUCLEOTIDE SEQUENCE [LARGE SCALE GENOMIC DNA]</scope>
    <source>
        <strain evidence="1 2">DSM 442</strain>
    </source>
</reference>
<dbReference type="EMBL" id="AWTC01000027">
    <property type="protein sequence ID" value="EST10294.1"/>
    <property type="molecule type" value="Genomic_DNA"/>
</dbReference>
<proteinExistence type="predicted"/>
<evidence type="ECO:0000313" key="1">
    <source>
        <dbReference type="EMBL" id="EST10294.1"/>
    </source>
</evidence>
<dbReference type="Proteomes" id="UP000018296">
    <property type="component" value="Unassembled WGS sequence"/>
</dbReference>
<keyword evidence="2" id="KW-1185">Reference proteome</keyword>
<gene>
    <name evidence="1" type="ORF">P343_17990</name>
</gene>
<comment type="caution">
    <text evidence="1">The sequence shown here is derived from an EMBL/GenBank/DDBJ whole genome shotgun (WGS) entry which is preliminary data.</text>
</comment>
<accession>V6J0K8</accession>
<dbReference type="AlphaFoldDB" id="V6J0K8"/>
<sequence length="33" mass="3938">MSDHDVHEKSSFISLREEAFYEMDIGDVRSMYL</sequence>
<evidence type="ECO:0000313" key="2">
    <source>
        <dbReference type="Proteomes" id="UP000018296"/>
    </source>
</evidence>
<organism evidence="1 2">
    <name type="scientific">Sporolactobacillus laevolacticus DSM 442</name>
    <dbReference type="NCBI Taxonomy" id="1395513"/>
    <lineage>
        <taxon>Bacteria</taxon>
        <taxon>Bacillati</taxon>
        <taxon>Bacillota</taxon>
        <taxon>Bacilli</taxon>
        <taxon>Bacillales</taxon>
        <taxon>Sporolactobacillaceae</taxon>
        <taxon>Sporolactobacillus</taxon>
    </lineage>
</organism>
<name>V6J0K8_9BACL</name>